<proteinExistence type="predicted"/>
<dbReference type="RefSeq" id="WP_117604439.1">
    <property type="nucleotide sequence ID" value="NZ_CAXVJN010000007.1"/>
</dbReference>
<dbReference type="EMBL" id="QSVF01000002">
    <property type="protein sequence ID" value="RGO13019.1"/>
    <property type="molecule type" value="Genomic_DNA"/>
</dbReference>
<dbReference type="AlphaFoldDB" id="A0A3E5FSL9"/>
<gene>
    <name evidence="1" type="ORF">DXB31_00880</name>
</gene>
<evidence type="ECO:0000313" key="1">
    <source>
        <dbReference type="EMBL" id="RGO13019.1"/>
    </source>
</evidence>
<protein>
    <submittedName>
        <fullName evidence="1">Uncharacterized protein</fullName>
    </submittedName>
</protein>
<sequence length="79" mass="9392">MDGYLKYVSNYVKVLNSEIGDLTDLKILRDHLAGDDITWKDYKLNCYQEVENNLQYITYFDKDEVTKQFKEVFIVDGKK</sequence>
<accession>A0A3E5FSL9</accession>
<dbReference type="Proteomes" id="UP000261087">
    <property type="component" value="Unassembled WGS sequence"/>
</dbReference>
<name>A0A3E5FSL9_9FIRM</name>
<reference evidence="1 2" key="1">
    <citation type="submission" date="2018-08" db="EMBL/GenBank/DDBJ databases">
        <title>A genome reference for cultivated species of the human gut microbiota.</title>
        <authorList>
            <person name="Zou Y."/>
            <person name="Xue W."/>
            <person name="Luo G."/>
        </authorList>
    </citation>
    <scope>NUCLEOTIDE SEQUENCE [LARGE SCALE GENOMIC DNA]</scope>
    <source>
        <strain evidence="1 2">OM02-6</strain>
    </source>
</reference>
<comment type="caution">
    <text evidence="1">The sequence shown here is derived from an EMBL/GenBank/DDBJ whole genome shotgun (WGS) entry which is preliminary data.</text>
</comment>
<evidence type="ECO:0000313" key="2">
    <source>
        <dbReference type="Proteomes" id="UP000261087"/>
    </source>
</evidence>
<organism evidence="1 2">
    <name type="scientific">Thomasclavelia spiroformis</name>
    <dbReference type="NCBI Taxonomy" id="29348"/>
    <lineage>
        <taxon>Bacteria</taxon>
        <taxon>Bacillati</taxon>
        <taxon>Bacillota</taxon>
        <taxon>Erysipelotrichia</taxon>
        <taxon>Erysipelotrichales</taxon>
        <taxon>Coprobacillaceae</taxon>
        <taxon>Thomasclavelia</taxon>
    </lineage>
</organism>